<sequence length="266" mass="29533">MSRKGQASLAQRSIPVMDALPRPLFARSESLAERTITPRHSHPWAQLSYAISGVLRVHTERGRFLAPPQRAILIPPGLLHEVISSPQTEMRSLYIDQRAVAWAPEHCQVLAVSPLLRELIRAFGALPAEYDEQGAEGRLAAVLLDQLRAAPAIGYSLPWPGDARLRQLCEALYEQPDLPLSLKQWSERLQVSEKTLTRQYQRDTGLSFRAWRQRLRLLSALPLLEQGQPVTDVALACGYESTSAFIAAFGQQFGTTPGALARTPGR</sequence>
<dbReference type="InterPro" id="IPR014710">
    <property type="entry name" value="RmlC-like_jellyroll"/>
</dbReference>
<name>A0A023WXS5_STUST</name>
<dbReference type="Gene3D" id="1.10.10.60">
    <property type="entry name" value="Homeodomain-like"/>
    <property type="match status" value="1"/>
</dbReference>
<dbReference type="PATRIC" id="fig|316.97.peg.4287"/>
<reference evidence="6 7" key="1">
    <citation type="submission" date="2014-03" db="EMBL/GenBank/DDBJ databases">
        <title>Complete genome sequence of Pseudomonas stutzeri 19SMN4.</title>
        <authorList>
            <person name="Brunet-Galmes I."/>
            <person name="Nogales B."/>
            <person name="Busquets A."/>
            <person name="Pena A."/>
            <person name="Gomila M."/>
            <person name="Garcia-Valdes E."/>
            <person name="Lalucat J."/>
            <person name="Bennasar A."/>
            <person name="Bosch R."/>
        </authorList>
    </citation>
    <scope>NUCLEOTIDE SEQUENCE [LARGE SCALE GENOMIC DNA]</scope>
    <source>
        <strain evidence="6 7">19SMN4</strain>
    </source>
</reference>
<dbReference type="GO" id="GO:0043565">
    <property type="term" value="F:sequence-specific DNA binding"/>
    <property type="evidence" value="ECO:0007669"/>
    <property type="project" value="InterPro"/>
</dbReference>
<dbReference type="AlphaFoldDB" id="A0A023WXS5"/>
<dbReference type="PROSITE" id="PS00041">
    <property type="entry name" value="HTH_ARAC_FAMILY_1"/>
    <property type="match status" value="1"/>
</dbReference>
<dbReference type="SUPFAM" id="SSF46689">
    <property type="entry name" value="Homeodomain-like"/>
    <property type="match status" value="1"/>
</dbReference>
<evidence type="ECO:0000256" key="4">
    <source>
        <dbReference type="ARBA" id="ARBA00023163"/>
    </source>
</evidence>
<dbReference type="InterPro" id="IPR003313">
    <property type="entry name" value="AraC-bd"/>
</dbReference>
<evidence type="ECO:0000256" key="3">
    <source>
        <dbReference type="ARBA" id="ARBA00023125"/>
    </source>
</evidence>
<organism evidence="6 7">
    <name type="scientific">Stutzerimonas stutzeri</name>
    <name type="common">Pseudomonas stutzeri</name>
    <dbReference type="NCBI Taxonomy" id="316"/>
    <lineage>
        <taxon>Bacteria</taxon>
        <taxon>Pseudomonadati</taxon>
        <taxon>Pseudomonadota</taxon>
        <taxon>Gammaproteobacteria</taxon>
        <taxon>Pseudomonadales</taxon>
        <taxon>Pseudomonadaceae</taxon>
        <taxon>Stutzerimonas</taxon>
    </lineage>
</organism>
<dbReference type="InterPro" id="IPR018062">
    <property type="entry name" value="HTH_AraC-typ_CS"/>
</dbReference>
<dbReference type="PROSITE" id="PS01124">
    <property type="entry name" value="HTH_ARAC_FAMILY_2"/>
    <property type="match status" value="1"/>
</dbReference>
<dbReference type="Gene3D" id="2.60.120.10">
    <property type="entry name" value="Jelly Rolls"/>
    <property type="match status" value="1"/>
</dbReference>
<feature type="domain" description="HTH araC/xylS-type" evidence="5">
    <location>
        <begin position="163"/>
        <end position="263"/>
    </location>
</feature>
<evidence type="ECO:0000313" key="7">
    <source>
        <dbReference type="Proteomes" id="UP000025238"/>
    </source>
</evidence>
<gene>
    <name evidence="6" type="ORF">UIB01_21420</name>
</gene>
<keyword evidence="3" id="KW-0238">DNA-binding</keyword>
<dbReference type="Pfam" id="PF02311">
    <property type="entry name" value="AraC_binding"/>
    <property type="match status" value="1"/>
</dbReference>
<protein>
    <submittedName>
        <fullName evidence="6">AraC family transcriptional regulator</fullName>
    </submittedName>
</protein>
<keyword evidence="4" id="KW-0804">Transcription</keyword>
<dbReference type="CDD" id="cd06124">
    <property type="entry name" value="cupin_NimR-like_N"/>
    <property type="match status" value="1"/>
</dbReference>
<dbReference type="Proteomes" id="UP000025238">
    <property type="component" value="Chromosome"/>
</dbReference>
<evidence type="ECO:0000313" key="6">
    <source>
        <dbReference type="EMBL" id="AHY44898.1"/>
    </source>
</evidence>
<dbReference type="PANTHER" id="PTHR11019:SF159">
    <property type="entry name" value="TRANSCRIPTIONAL REGULATOR-RELATED"/>
    <property type="match status" value="1"/>
</dbReference>
<dbReference type="InterPro" id="IPR009057">
    <property type="entry name" value="Homeodomain-like_sf"/>
</dbReference>
<dbReference type="PANTHER" id="PTHR11019">
    <property type="entry name" value="HTH-TYPE TRANSCRIPTIONAL REGULATOR NIMR"/>
    <property type="match status" value="1"/>
</dbReference>
<accession>A0A023WXS5</accession>
<dbReference type="FunFam" id="1.10.10.60:FF:000132">
    <property type="entry name" value="AraC family transcriptional regulator"/>
    <property type="match status" value="1"/>
</dbReference>
<proteinExistence type="predicted"/>
<dbReference type="KEGG" id="pstu:UIB01_21420"/>
<dbReference type="EMBL" id="CP007509">
    <property type="protein sequence ID" value="AHY44898.1"/>
    <property type="molecule type" value="Genomic_DNA"/>
</dbReference>
<evidence type="ECO:0000256" key="1">
    <source>
        <dbReference type="ARBA" id="ARBA00022491"/>
    </source>
</evidence>
<dbReference type="Pfam" id="PF12833">
    <property type="entry name" value="HTH_18"/>
    <property type="match status" value="1"/>
</dbReference>
<dbReference type="SUPFAM" id="SSF51182">
    <property type="entry name" value="RmlC-like cupins"/>
    <property type="match status" value="1"/>
</dbReference>
<evidence type="ECO:0000256" key="2">
    <source>
        <dbReference type="ARBA" id="ARBA00023015"/>
    </source>
</evidence>
<keyword evidence="2" id="KW-0805">Transcription regulation</keyword>
<dbReference type="GO" id="GO:0009893">
    <property type="term" value="P:positive regulation of metabolic process"/>
    <property type="evidence" value="ECO:0007669"/>
    <property type="project" value="UniProtKB-ARBA"/>
</dbReference>
<keyword evidence="1" id="KW-0678">Repressor</keyword>
<dbReference type="InterPro" id="IPR011051">
    <property type="entry name" value="RmlC_Cupin_sf"/>
</dbReference>
<evidence type="ECO:0000259" key="5">
    <source>
        <dbReference type="PROSITE" id="PS01124"/>
    </source>
</evidence>
<dbReference type="InterPro" id="IPR018060">
    <property type="entry name" value="HTH_AraC"/>
</dbReference>
<dbReference type="GO" id="GO:0003700">
    <property type="term" value="F:DNA-binding transcription factor activity"/>
    <property type="evidence" value="ECO:0007669"/>
    <property type="project" value="InterPro"/>
</dbReference>
<dbReference type="SMART" id="SM00342">
    <property type="entry name" value="HTH_ARAC"/>
    <property type="match status" value="1"/>
</dbReference>